<evidence type="ECO:0000259" key="1">
    <source>
        <dbReference type="Pfam" id="PF02518"/>
    </source>
</evidence>
<feature type="domain" description="Histidine kinase/HSP90-like ATPase" evidence="1">
    <location>
        <begin position="82"/>
        <end position="178"/>
    </location>
</feature>
<dbReference type="RefSeq" id="WP_078687314.1">
    <property type="nucleotide sequence ID" value="NZ_FNWT01000003.1"/>
</dbReference>
<name>A0A1H6IJ98_9ACTN</name>
<dbReference type="InterPro" id="IPR036890">
    <property type="entry name" value="HATPase_C_sf"/>
</dbReference>
<dbReference type="SUPFAM" id="SSF46785">
    <property type="entry name" value="Winged helix' DNA-binding domain"/>
    <property type="match status" value="1"/>
</dbReference>
<organism evidence="2 3">
    <name type="scientific">Parafannyhessea umbonata</name>
    <dbReference type="NCBI Taxonomy" id="604330"/>
    <lineage>
        <taxon>Bacteria</taxon>
        <taxon>Bacillati</taxon>
        <taxon>Actinomycetota</taxon>
        <taxon>Coriobacteriia</taxon>
        <taxon>Coriobacteriales</taxon>
        <taxon>Atopobiaceae</taxon>
        <taxon>Parafannyhessea</taxon>
    </lineage>
</organism>
<dbReference type="SUPFAM" id="SSF55874">
    <property type="entry name" value="ATPase domain of HSP90 chaperone/DNA topoisomerase II/histidine kinase"/>
    <property type="match status" value="1"/>
</dbReference>
<dbReference type="Proteomes" id="UP000199135">
    <property type="component" value="Unassembled WGS sequence"/>
</dbReference>
<evidence type="ECO:0000313" key="3">
    <source>
        <dbReference type="Proteomes" id="UP000199135"/>
    </source>
</evidence>
<dbReference type="InterPro" id="IPR003594">
    <property type="entry name" value="HATPase_dom"/>
</dbReference>
<keyword evidence="3" id="KW-1185">Reference proteome</keyword>
<reference evidence="2 3" key="1">
    <citation type="submission" date="2016-10" db="EMBL/GenBank/DDBJ databases">
        <authorList>
            <person name="Varghese N."/>
            <person name="Submissions S."/>
        </authorList>
    </citation>
    <scope>NUCLEOTIDE SEQUENCE [LARGE SCALE GENOMIC DNA]</scope>
    <source>
        <strain evidence="2 3">WCP15</strain>
    </source>
</reference>
<dbReference type="EMBL" id="FNWT01000003">
    <property type="protein sequence ID" value="SEH47983.1"/>
    <property type="molecule type" value="Genomic_DNA"/>
</dbReference>
<accession>A0A1H6IJ98</accession>
<sequence length="353" mass="38778">MAHAFYPFVENEGQNSSMERNVEKAEVKLEAKYPARIAVYDDAAAAPRVVVVEPKDVRDYLEEITNTVVRLEKEQGGSIPFMVIREVVENFIHAYFIEPTISILDGGETIRFSDQGPGIKEKDRALEYGTSSATEPMKQFIRGVGSGLPYAQQYMEDRGGTLTIADNISGGTVVTLSTLGDEEDLVDEPAYPGSPIQGQPKGYIPRQGYPQGYPQAYPQQTYVQGTYGYPQYGQQLGAYQPAYQQIQQGYPMAPAGAMPQGTPYSMGGAQLPMQATPMQVSVTNRGMQILSYLTHHESVGPTELSKNFEGSQPTWSRELRALEQAGLIHKSNGSQKRGLTPAGKAFISQFPQM</sequence>
<protein>
    <submittedName>
        <fullName evidence="2">Histidine kinase-, DNA gyrase B-, and HSP90-like ATPase</fullName>
    </submittedName>
</protein>
<gene>
    <name evidence="2" type="ORF">SAMN05216447_10395</name>
</gene>
<dbReference type="Gene3D" id="1.10.10.10">
    <property type="entry name" value="Winged helix-like DNA-binding domain superfamily/Winged helix DNA-binding domain"/>
    <property type="match status" value="1"/>
</dbReference>
<evidence type="ECO:0000313" key="2">
    <source>
        <dbReference type="EMBL" id="SEH47983.1"/>
    </source>
</evidence>
<dbReference type="InterPro" id="IPR036390">
    <property type="entry name" value="WH_DNA-bd_sf"/>
</dbReference>
<proteinExistence type="predicted"/>
<dbReference type="InterPro" id="IPR036388">
    <property type="entry name" value="WH-like_DNA-bd_sf"/>
</dbReference>
<comment type="caution">
    <text evidence="2">The sequence shown here is derived from an EMBL/GenBank/DDBJ whole genome shotgun (WGS) entry which is preliminary data.</text>
</comment>
<dbReference type="Pfam" id="PF02518">
    <property type="entry name" value="HATPase_c"/>
    <property type="match status" value="1"/>
</dbReference>
<dbReference type="CDD" id="cd00090">
    <property type="entry name" value="HTH_ARSR"/>
    <property type="match status" value="1"/>
</dbReference>
<dbReference type="Gene3D" id="3.30.565.10">
    <property type="entry name" value="Histidine kinase-like ATPase, C-terminal domain"/>
    <property type="match status" value="1"/>
</dbReference>
<dbReference type="InterPro" id="IPR011991">
    <property type="entry name" value="ArsR-like_HTH"/>
</dbReference>